<gene>
    <name evidence="1" type="ORF">B5P24_12170</name>
</gene>
<dbReference type="AlphaFoldDB" id="A0A225CMT5"/>
<comment type="caution">
    <text evidence="1">The sequence shown here is derived from an EMBL/GenBank/DDBJ whole genome shotgun (WGS) entry which is preliminary data.</text>
</comment>
<name>A0A225CMT5_9MICO</name>
<reference evidence="1" key="1">
    <citation type="submission" date="2017-08" db="EMBL/GenBank/DDBJ databases">
        <title>Genomes of multiple Clavibacter strains from different subspecies.</title>
        <authorList>
            <person name="Yuan X.-K."/>
            <person name="Li X.-S."/>
            <person name="Nie J."/>
            <person name="De Boer S.H."/>
        </authorList>
    </citation>
    <scope>NUCLEOTIDE SEQUENCE [LARGE SCALE GENOMIC DNA]</scope>
    <source>
        <strain evidence="1">ATCC 33566</strain>
    </source>
</reference>
<dbReference type="SUPFAM" id="SSF53474">
    <property type="entry name" value="alpha/beta-Hydrolases"/>
    <property type="match status" value="1"/>
</dbReference>
<keyword evidence="2" id="KW-1185">Reference proteome</keyword>
<evidence type="ECO:0000313" key="2">
    <source>
        <dbReference type="Proteomes" id="UP000215316"/>
    </source>
</evidence>
<dbReference type="EMBL" id="MZMQ01000001">
    <property type="protein sequence ID" value="OQJ63693.1"/>
    <property type="molecule type" value="Genomic_DNA"/>
</dbReference>
<proteinExistence type="predicted"/>
<dbReference type="OrthoDB" id="9814966at2"/>
<dbReference type="RefSeq" id="WP_094129940.1">
    <property type="nucleotide sequence ID" value="NZ_CP040788.1"/>
</dbReference>
<protein>
    <recommendedName>
        <fullName evidence="3">Alpha/beta hydrolase family protein</fullName>
    </recommendedName>
</protein>
<evidence type="ECO:0000313" key="1">
    <source>
        <dbReference type="EMBL" id="OQJ63693.1"/>
    </source>
</evidence>
<dbReference type="Proteomes" id="UP000215316">
    <property type="component" value="Unassembled WGS sequence"/>
</dbReference>
<organism evidence="1 2">
    <name type="scientific">Clavibacter tessellarius</name>
    <dbReference type="NCBI Taxonomy" id="31965"/>
    <lineage>
        <taxon>Bacteria</taxon>
        <taxon>Bacillati</taxon>
        <taxon>Actinomycetota</taxon>
        <taxon>Actinomycetes</taxon>
        <taxon>Micrococcales</taxon>
        <taxon>Microbacteriaceae</taxon>
        <taxon>Clavibacter</taxon>
    </lineage>
</organism>
<accession>A0A225CMT5</accession>
<evidence type="ECO:0008006" key="3">
    <source>
        <dbReference type="Google" id="ProtNLM"/>
    </source>
</evidence>
<dbReference type="InterPro" id="IPR029058">
    <property type="entry name" value="AB_hydrolase_fold"/>
</dbReference>
<dbReference type="Gene3D" id="3.40.50.1820">
    <property type="entry name" value="alpha/beta hydrolase"/>
    <property type="match status" value="1"/>
</dbReference>
<sequence>MTPATTARARSGDVMITGADASAALVPAAVQRTPRIGIDRTPSGRPAWTRVPAHYLIASDDRALDPATQAELAHRMCARVDTVAAPHAAMLTHPGEVTRFLVDVVSSTTGL</sequence>